<dbReference type="OrthoDB" id="37886at2759"/>
<feature type="non-terminal residue" evidence="5">
    <location>
        <position position="172"/>
    </location>
</feature>
<sequence>GAGTDEEMLIDIIMSRNAAELRAISDQYHHQFHRDMREDILSELNGKLKRVFIAALSMGREAGPADPARVNSDAEMLRKATKGMGTDEAAVFQVLFSRSMLHLRAVFAAFTQAYGKSVRDIMKSEFGGKVEDAVVAVVDWAMDPAMSAAVMLHRSLKGLGTDEERLQCVLAT</sequence>
<accession>A0A9K3GNT3</accession>
<proteinExistence type="inferred from homology"/>
<dbReference type="GO" id="GO:0001786">
    <property type="term" value="F:phosphatidylserine binding"/>
    <property type="evidence" value="ECO:0007669"/>
    <property type="project" value="TreeGrafter"/>
</dbReference>
<dbReference type="GO" id="GO:0005886">
    <property type="term" value="C:plasma membrane"/>
    <property type="evidence" value="ECO:0007669"/>
    <property type="project" value="TreeGrafter"/>
</dbReference>
<comment type="caution">
    <text evidence="5">The sequence shown here is derived from an EMBL/GenBank/DDBJ whole genome shotgun (WGS) entry which is preliminary data.</text>
</comment>
<dbReference type="GO" id="GO:0005544">
    <property type="term" value="F:calcium-dependent phospholipid binding"/>
    <property type="evidence" value="ECO:0007669"/>
    <property type="project" value="UniProtKB-KW"/>
</dbReference>
<dbReference type="InterPro" id="IPR001464">
    <property type="entry name" value="Annexin"/>
</dbReference>
<dbReference type="SMART" id="SM00335">
    <property type="entry name" value="ANX"/>
    <property type="match status" value="2"/>
</dbReference>
<evidence type="ECO:0000256" key="3">
    <source>
        <dbReference type="ARBA" id="ARBA00023216"/>
    </source>
</evidence>
<keyword evidence="4" id="KW-0106">Calcium</keyword>
<evidence type="ECO:0000256" key="4">
    <source>
        <dbReference type="RuleBase" id="RU003540"/>
    </source>
</evidence>
<gene>
    <name evidence="5" type="ORF">KIPB_013429</name>
</gene>
<dbReference type="PANTHER" id="PTHR10502:SF102">
    <property type="entry name" value="ANNEXIN B11"/>
    <property type="match status" value="1"/>
</dbReference>
<keyword evidence="6" id="KW-1185">Reference proteome</keyword>
<dbReference type="AlphaFoldDB" id="A0A9K3GNT3"/>
<dbReference type="Gene3D" id="1.10.220.10">
    <property type="entry name" value="Annexin"/>
    <property type="match status" value="2"/>
</dbReference>
<dbReference type="PANTHER" id="PTHR10502">
    <property type="entry name" value="ANNEXIN"/>
    <property type="match status" value="1"/>
</dbReference>
<comment type="similarity">
    <text evidence="1 4">Belongs to the annexin family.</text>
</comment>
<evidence type="ECO:0000256" key="2">
    <source>
        <dbReference type="ARBA" id="ARBA00022737"/>
    </source>
</evidence>
<feature type="non-terminal residue" evidence="5">
    <location>
        <position position="1"/>
    </location>
</feature>
<reference evidence="5 6" key="1">
    <citation type="journal article" date="2018" name="PLoS ONE">
        <title>The draft genome of Kipferlia bialata reveals reductive genome evolution in fornicate parasites.</title>
        <authorList>
            <person name="Tanifuji G."/>
            <person name="Takabayashi S."/>
            <person name="Kume K."/>
            <person name="Takagi M."/>
            <person name="Nakayama T."/>
            <person name="Kamikawa R."/>
            <person name="Inagaki Y."/>
            <person name="Hashimoto T."/>
        </authorList>
    </citation>
    <scope>NUCLEOTIDE SEQUENCE [LARGE SCALE GENOMIC DNA]</scope>
    <source>
        <strain evidence="5">NY0173</strain>
    </source>
</reference>
<dbReference type="PROSITE" id="PS00223">
    <property type="entry name" value="ANNEXIN_1"/>
    <property type="match status" value="1"/>
</dbReference>
<keyword evidence="3 4" id="KW-0041">Annexin</keyword>
<dbReference type="SUPFAM" id="SSF47874">
    <property type="entry name" value="Annexin"/>
    <property type="match status" value="1"/>
</dbReference>
<evidence type="ECO:0000313" key="6">
    <source>
        <dbReference type="Proteomes" id="UP000265618"/>
    </source>
</evidence>
<dbReference type="GO" id="GO:0005634">
    <property type="term" value="C:nucleus"/>
    <property type="evidence" value="ECO:0007669"/>
    <property type="project" value="TreeGrafter"/>
</dbReference>
<dbReference type="EMBL" id="BDIP01006370">
    <property type="protein sequence ID" value="GIQ90584.1"/>
    <property type="molecule type" value="Genomic_DNA"/>
</dbReference>
<protein>
    <recommendedName>
        <fullName evidence="4">Annexin</fullName>
    </recommendedName>
</protein>
<evidence type="ECO:0000256" key="1">
    <source>
        <dbReference type="ARBA" id="ARBA00007831"/>
    </source>
</evidence>
<dbReference type="PRINTS" id="PR00196">
    <property type="entry name" value="ANNEXIN"/>
</dbReference>
<evidence type="ECO:0000313" key="5">
    <source>
        <dbReference type="EMBL" id="GIQ90584.1"/>
    </source>
</evidence>
<organism evidence="5 6">
    <name type="scientific">Kipferlia bialata</name>
    <dbReference type="NCBI Taxonomy" id="797122"/>
    <lineage>
        <taxon>Eukaryota</taxon>
        <taxon>Metamonada</taxon>
        <taxon>Carpediemonas-like organisms</taxon>
        <taxon>Kipferlia</taxon>
    </lineage>
</organism>
<dbReference type="InterPro" id="IPR037104">
    <property type="entry name" value="Annexin_sf"/>
</dbReference>
<dbReference type="InterPro" id="IPR018252">
    <property type="entry name" value="Annexin_repeat_CS"/>
</dbReference>
<dbReference type="PROSITE" id="PS51897">
    <property type="entry name" value="ANNEXIN_2"/>
    <property type="match status" value="2"/>
</dbReference>
<dbReference type="Pfam" id="PF00191">
    <property type="entry name" value="Annexin"/>
    <property type="match status" value="2"/>
</dbReference>
<keyword evidence="4" id="KW-0111">Calcium/phospholipid-binding</keyword>
<dbReference type="InterPro" id="IPR018502">
    <property type="entry name" value="Annexin_repeat"/>
</dbReference>
<comment type="domain">
    <text evidence="4">A pair of annexin repeats may form one binding site for calcium and phospholipid.</text>
</comment>
<dbReference type="GO" id="GO:0005509">
    <property type="term" value="F:calcium ion binding"/>
    <property type="evidence" value="ECO:0007669"/>
    <property type="project" value="InterPro"/>
</dbReference>
<dbReference type="GO" id="GO:0005737">
    <property type="term" value="C:cytoplasm"/>
    <property type="evidence" value="ECO:0007669"/>
    <property type="project" value="TreeGrafter"/>
</dbReference>
<dbReference type="GO" id="GO:0012506">
    <property type="term" value="C:vesicle membrane"/>
    <property type="evidence" value="ECO:0007669"/>
    <property type="project" value="TreeGrafter"/>
</dbReference>
<dbReference type="Proteomes" id="UP000265618">
    <property type="component" value="Unassembled WGS sequence"/>
</dbReference>
<keyword evidence="2 4" id="KW-0677">Repeat</keyword>
<name>A0A9K3GNT3_9EUKA</name>